<gene>
    <name evidence="2" type="ORF">CH341_14465</name>
</gene>
<proteinExistence type="predicted"/>
<feature type="domain" description="SsuA/THI5-like" evidence="1">
    <location>
        <begin position="34"/>
        <end position="246"/>
    </location>
</feature>
<comment type="caution">
    <text evidence="2">The sequence shown here is derived from an EMBL/GenBank/DDBJ whole genome shotgun (WGS) entry which is preliminary data.</text>
</comment>
<dbReference type="Gene3D" id="3.40.190.10">
    <property type="entry name" value="Periplasmic binding protein-like II"/>
    <property type="match status" value="2"/>
</dbReference>
<dbReference type="InterPro" id="IPR015168">
    <property type="entry name" value="SsuA/THI5"/>
</dbReference>
<dbReference type="OrthoDB" id="7431968at2"/>
<organism evidence="2 3">
    <name type="scientific">Rhodoplanes roseus</name>
    <dbReference type="NCBI Taxonomy" id="29409"/>
    <lineage>
        <taxon>Bacteria</taxon>
        <taxon>Pseudomonadati</taxon>
        <taxon>Pseudomonadota</taxon>
        <taxon>Alphaproteobacteria</taxon>
        <taxon>Hyphomicrobiales</taxon>
        <taxon>Nitrobacteraceae</taxon>
        <taxon>Rhodoplanes</taxon>
    </lineage>
</organism>
<dbReference type="RefSeq" id="WP_111419729.1">
    <property type="nucleotide sequence ID" value="NZ_NPEX01000090.1"/>
</dbReference>
<sequence length="324" mass="35035">MIVALAAAGPVRAQQVPDKSVKASLLLNWYLYSEHAPFFLGRERGYFAQEGIDLDIQEGRGSSPTVQAVAAGTVTFGYADLSSAVKAASVGAPVVVIGVLLQKSPMAVMGLAERNIRSPQDMKGRIVALTPGDSLSQVWPLLLKKTGLSESDVRVVGGDMQTKLNAVINGQADLMLGYLMDQNMRIENATKKPVHVIPFSDYGVNLISSSLIASKDTIATKGDLVRRFMRAATKSVEEAERDPEAAVDAMLKANIKAGDRESLIRGLKLTIPLYRTDETKTLRPFRVSPTSLADSLTMLSEYGGLDKRAPARAREFVNLDFLPD</sequence>
<dbReference type="PANTHER" id="PTHR31528">
    <property type="entry name" value="4-AMINO-5-HYDROXYMETHYL-2-METHYLPYRIMIDINE PHOSPHATE SYNTHASE THI11-RELATED"/>
    <property type="match status" value="1"/>
</dbReference>
<dbReference type="AlphaFoldDB" id="A0A327L0E5"/>
<keyword evidence="3" id="KW-1185">Reference proteome</keyword>
<dbReference type="PANTHER" id="PTHR31528:SF15">
    <property type="entry name" value="RIBOFLAVIN-BINDING PROTEIN RIBY"/>
    <property type="match status" value="1"/>
</dbReference>
<protein>
    <submittedName>
        <fullName evidence="2">Nitrate ABC transporter substrate-binding protein</fullName>
    </submittedName>
</protein>
<dbReference type="GO" id="GO:0009228">
    <property type="term" value="P:thiamine biosynthetic process"/>
    <property type="evidence" value="ECO:0007669"/>
    <property type="project" value="InterPro"/>
</dbReference>
<accession>A0A327L0E5</accession>
<dbReference type="SUPFAM" id="SSF53850">
    <property type="entry name" value="Periplasmic binding protein-like II"/>
    <property type="match status" value="1"/>
</dbReference>
<dbReference type="Proteomes" id="UP000249130">
    <property type="component" value="Unassembled WGS sequence"/>
</dbReference>
<evidence type="ECO:0000313" key="2">
    <source>
        <dbReference type="EMBL" id="RAI43405.1"/>
    </source>
</evidence>
<evidence type="ECO:0000313" key="3">
    <source>
        <dbReference type="Proteomes" id="UP000249130"/>
    </source>
</evidence>
<dbReference type="InterPro" id="IPR027939">
    <property type="entry name" value="NMT1/THI5"/>
</dbReference>
<reference evidence="2 3" key="1">
    <citation type="submission" date="2017-07" db="EMBL/GenBank/DDBJ databases">
        <title>Draft Genome Sequences of Select Purple Nonsulfur Bacteria.</title>
        <authorList>
            <person name="Lasarre B."/>
            <person name="Mckinlay J.B."/>
        </authorList>
    </citation>
    <scope>NUCLEOTIDE SEQUENCE [LARGE SCALE GENOMIC DNA]</scope>
    <source>
        <strain evidence="2 3">DSM 5909</strain>
    </source>
</reference>
<evidence type="ECO:0000259" key="1">
    <source>
        <dbReference type="Pfam" id="PF09084"/>
    </source>
</evidence>
<dbReference type="Pfam" id="PF09084">
    <property type="entry name" value="NMT1"/>
    <property type="match status" value="1"/>
</dbReference>
<name>A0A327L0E5_9BRAD</name>
<dbReference type="EMBL" id="NPEX01000090">
    <property type="protein sequence ID" value="RAI43405.1"/>
    <property type="molecule type" value="Genomic_DNA"/>
</dbReference>